<organism evidence="1 2">
    <name type="scientific">Legionella santicrucis</name>
    <dbReference type="NCBI Taxonomy" id="45074"/>
    <lineage>
        <taxon>Bacteria</taxon>
        <taxon>Pseudomonadati</taxon>
        <taxon>Pseudomonadota</taxon>
        <taxon>Gammaproteobacteria</taxon>
        <taxon>Legionellales</taxon>
        <taxon>Legionellaceae</taxon>
        <taxon>Legionella</taxon>
    </lineage>
</organism>
<dbReference type="InterPro" id="IPR036648">
    <property type="entry name" value="CN_Hdrase_a/SCN_Hdrase_g_sf"/>
</dbReference>
<name>A0A0W0ZFS2_9GAMM</name>
<dbReference type="PATRIC" id="fig|45074.5.peg.347"/>
<dbReference type="AlphaFoldDB" id="A0A0W0ZFS2"/>
<dbReference type="OrthoDB" id="2652883at2"/>
<proteinExistence type="predicted"/>
<dbReference type="STRING" id="45074.Lsan_0329"/>
<dbReference type="SUPFAM" id="SSF56209">
    <property type="entry name" value="Nitrile hydratase alpha chain"/>
    <property type="match status" value="1"/>
</dbReference>
<dbReference type="Proteomes" id="UP000054703">
    <property type="component" value="Unassembled WGS sequence"/>
</dbReference>
<dbReference type="Gene3D" id="3.90.330.10">
    <property type="entry name" value="Nitrile hydratase alpha /Thiocyanate hydrolase gamma"/>
    <property type="match status" value="1"/>
</dbReference>
<dbReference type="EMBL" id="LNYU01000006">
    <property type="protein sequence ID" value="KTD67670.1"/>
    <property type="molecule type" value="Genomic_DNA"/>
</dbReference>
<evidence type="ECO:0000313" key="1">
    <source>
        <dbReference type="EMBL" id="KTD67670.1"/>
    </source>
</evidence>
<reference evidence="1 2" key="1">
    <citation type="submission" date="2015-11" db="EMBL/GenBank/DDBJ databases">
        <title>Genomic analysis of 38 Legionella species identifies large and diverse effector repertoires.</title>
        <authorList>
            <person name="Burstein D."/>
            <person name="Amaro F."/>
            <person name="Zusman T."/>
            <person name="Lifshitz Z."/>
            <person name="Cohen O."/>
            <person name="Gilbert J.A."/>
            <person name="Pupko T."/>
            <person name="Shuman H.A."/>
            <person name="Segal G."/>
        </authorList>
    </citation>
    <scope>NUCLEOTIDE SEQUENCE [LARGE SCALE GENOMIC DNA]</scope>
    <source>
        <strain evidence="1 2">SC-63-C7</strain>
    </source>
</reference>
<comment type="caution">
    <text evidence="1">The sequence shown here is derived from an EMBL/GenBank/DDBJ whole genome shotgun (WGS) entry which is preliminary data.</text>
</comment>
<evidence type="ECO:0000313" key="2">
    <source>
        <dbReference type="Proteomes" id="UP000054703"/>
    </source>
</evidence>
<gene>
    <name evidence="1" type="ORF">Lsan_0329</name>
</gene>
<protein>
    <submittedName>
        <fullName evidence="1">Uncharacterized protein</fullName>
    </submittedName>
</protein>
<sequence>MNSHFVEEHFQKIVSDLQYRQELINNPKQKLSEEYGCTINGNIEIEIVEQKDNTITIMLPTKPASPTCISLELKQVTTQVVDLLFSDGIGGYLIPNDNLKWVLRDMRKSWMDKLGFDLAK</sequence>
<accession>A0A0W0ZFS2</accession>
<dbReference type="RefSeq" id="WP_058512804.1">
    <property type="nucleotide sequence ID" value="NZ_CAAAIH010000013.1"/>
</dbReference>
<keyword evidence="2" id="KW-1185">Reference proteome</keyword>
<dbReference type="GO" id="GO:0003824">
    <property type="term" value="F:catalytic activity"/>
    <property type="evidence" value="ECO:0007669"/>
    <property type="project" value="InterPro"/>
</dbReference>
<dbReference type="GO" id="GO:0046914">
    <property type="term" value="F:transition metal ion binding"/>
    <property type="evidence" value="ECO:0007669"/>
    <property type="project" value="InterPro"/>
</dbReference>